<dbReference type="GO" id="GO:0072344">
    <property type="term" value="P:rescue of stalled ribosome"/>
    <property type="evidence" value="ECO:0007669"/>
    <property type="project" value="TreeGrafter"/>
</dbReference>
<keyword evidence="3" id="KW-1185">Reference proteome</keyword>
<dbReference type="RefSeq" id="XP_013433585.1">
    <property type="nucleotide sequence ID" value="XM_013578131.1"/>
</dbReference>
<dbReference type="InterPro" id="IPR051608">
    <property type="entry name" value="RQC_Subunit_NEMF"/>
</dbReference>
<evidence type="ECO:0000313" key="2">
    <source>
        <dbReference type="EMBL" id="CDJ65118.1"/>
    </source>
</evidence>
<accession>U6MPX1</accession>
<evidence type="ECO:0000313" key="3">
    <source>
        <dbReference type="Proteomes" id="UP000030754"/>
    </source>
</evidence>
<dbReference type="GeneID" id="25470303"/>
<dbReference type="AlphaFoldDB" id="U6MPX1"/>
<feature type="compositionally biased region" description="Low complexity" evidence="1">
    <location>
        <begin position="21"/>
        <end position="30"/>
    </location>
</feature>
<dbReference type="PANTHER" id="PTHR15239:SF6">
    <property type="entry name" value="RIBOSOME QUALITY CONTROL COMPLEX SUBUNIT NEMF"/>
    <property type="match status" value="1"/>
</dbReference>
<dbReference type="GO" id="GO:1990112">
    <property type="term" value="C:RQC complex"/>
    <property type="evidence" value="ECO:0007669"/>
    <property type="project" value="TreeGrafter"/>
</dbReference>
<dbReference type="GO" id="GO:0000049">
    <property type="term" value="F:tRNA binding"/>
    <property type="evidence" value="ECO:0007669"/>
    <property type="project" value="TreeGrafter"/>
</dbReference>
<name>U6MPX1_9EIME</name>
<dbReference type="EMBL" id="HG723058">
    <property type="protein sequence ID" value="CDJ65118.1"/>
    <property type="molecule type" value="Genomic_DNA"/>
</dbReference>
<dbReference type="OrthoDB" id="329357at2759"/>
<proteinExistence type="predicted"/>
<reference evidence="2" key="2">
    <citation type="submission" date="2013-10" db="EMBL/GenBank/DDBJ databases">
        <authorList>
            <person name="Aslett M."/>
        </authorList>
    </citation>
    <scope>NUCLEOTIDE SEQUENCE [LARGE SCALE GENOMIC DNA]</scope>
    <source>
        <strain evidence="2">Houghton</strain>
    </source>
</reference>
<feature type="region of interest" description="Disordered" evidence="1">
    <location>
        <begin position="21"/>
        <end position="46"/>
    </location>
</feature>
<dbReference type="VEuPathDB" id="ToxoDB:ENH_00001040"/>
<gene>
    <name evidence="2" type="ORF">ENH_00001040</name>
</gene>
<feature type="region of interest" description="Disordered" evidence="1">
    <location>
        <begin position="211"/>
        <end position="269"/>
    </location>
</feature>
<dbReference type="PANTHER" id="PTHR15239">
    <property type="entry name" value="NUCLEAR EXPORT MEDIATOR FACTOR NEMF"/>
    <property type="match status" value="1"/>
</dbReference>
<feature type="region of interest" description="Disordered" evidence="1">
    <location>
        <begin position="300"/>
        <end position="338"/>
    </location>
</feature>
<protein>
    <submittedName>
        <fullName evidence="2">Uncharacterized protein</fullName>
    </submittedName>
</protein>
<organism evidence="2 3">
    <name type="scientific">Eimeria necatrix</name>
    <dbReference type="NCBI Taxonomy" id="51315"/>
    <lineage>
        <taxon>Eukaryota</taxon>
        <taxon>Sar</taxon>
        <taxon>Alveolata</taxon>
        <taxon>Apicomplexa</taxon>
        <taxon>Conoidasida</taxon>
        <taxon>Coccidia</taxon>
        <taxon>Eucoccidiorida</taxon>
        <taxon>Eimeriorina</taxon>
        <taxon>Eimeriidae</taxon>
        <taxon>Eimeria</taxon>
    </lineage>
</organism>
<evidence type="ECO:0000256" key="1">
    <source>
        <dbReference type="SAM" id="MobiDB-lite"/>
    </source>
</evidence>
<feature type="compositionally biased region" description="Basic residues" evidence="1">
    <location>
        <begin position="313"/>
        <end position="323"/>
    </location>
</feature>
<feature type="compositionally biased region" description="Low complexity" evidence="1">
    <location>
        <begin position="231"/>
        <end position="269"/>
    </location>
</feature>
<sequence>MVAAPAPAAAAAAAAAAAGAAGAATRAPAGDQKKPTKVTNKGHDPQMKGLLLLEAIPDSPDLGMVYIGRSAEQNERLSFSFSKPSDIWMHAEGVPGAHVLLRLPKKASSMDESSFQEDSSQGKTRVELPLKESPAGGPPRAALAFAADCAAYFSKGKTQRQVPVVCTTAGQLTKPLGSPLGTVAIRGKTHRLTGRPSRAAPRISEAILKRREQNEKKKTRNAKGSTGQNHAAAAAEAPAADAATAAPEATNAAAATAAPTVAAAASNVAAARDVAAPATPNATGACLVGGATAVAAEPSAGANGTAKLQQRQQHLKTHMKQQKQQHASDMQQEQQPQK</sequence>
<dbReference type="GO" id="GO:0043023">
    <property type="term" value="F:ribosomal large subunit binding"/>
    <property type="evidence" value="ECO:0007669"/>
    <property type="project" value="TreeGrafter"/>
</dbReference>
<dbReference type="Proteomes" id="UP000030754">
    <property type="component" value="Unassembled WGS sequence"/>
</dbReference>
<feature type="compositionally biased region" description="Polar residues" evidence="1">
    <location>
        <begin position="324"/>
        <end position="338"/>
    </location>
</feature>
<reference evidence="2" key="1">
    <citation type="submission" date="2013-10" db="EMBL/GenBank/DDBJ databases">
        <title>Genomic analysis of the causative agents of coccidiosis in chickens.</title>
        <authorList>
            <person name="Reid A.J."/>
            <person name="Blake D."/>
            <person name="Billington K."/>
            <person name="Browne H."/>
            <person name="Dunn M."/>
            <person name="Hung S."/>
            <person name="Kawahara F."/>
            <person name="Miranda-Saavedra D."/>
            <person name="Mourier T."/>
            <person name="Nagra H."/>
            <person name="Otto T.D."/>
            <person name="Rawlings N."/>
            <person name="Sanchez A."/>
            <person name="Sanders M."/>
            <person name="Subramaniam C."/>
            <person name="Tay Y."/>
            <person name="Dear P."/>
            <person name="Doerig C."/>
            <person name="Gruber A."/>
            <person name="Parkinson J."/>
            <person name="Shirley M."/>
            <person name="Wan K.L."/>
            <person name="Berriman M."/>
            <person name="Tomley F."/>
            <person name="Pain A."/>
        </authorList>
    </citation>
    <scope>NUCLEOTIDE SEQUENCE [LARGE SCALE GENOMIC DNA]</scope>
    <source>
        <strain evidence="2">Houghton</strain>
    </source>
</reference>